<dbReference type="InterPro" id="IPR001783">
    <property type="entry name" value="Lumazine-bd"/>
</dbReference>
<keyword evidence="8 13" id="KW-0808">Transferase</keyword>
<evidence type="ECO:0000256" key="2">
    <source>
        <dbReference type="ARBA" id="ARBA00002803"/>
    </source>
</evidence>
<dbReference type="InterPro" id="IPR017938">
    <property type="entry name" value="Riboflavin_synthase-like_b-brl"/>
</dbReference>
<dbReference type="Proteomes" id="UP000490980">
    <property type="component" value="Unassembled WGS sequence"/>
</dbReference>
<evidence type="ECO:0000256" key="4">
    <source>
        <dbReference type="ARBA" id="ARBA00011233"/>
    </source>
</evidence>
<comment type="catalytic activity">
    <reaction evidence="1">
        <text>2 6,7-dimethyl-8-(1-D-ribityl)lumazine + H(+) = 5-amino-6-(D-ribitylamino)uracil + riboflavin</text>
        <dbReference type="Rhea" id="RHEA:20772"/>
        <dbReference type="ChEBI" id="CHEBI:15378"/>
        <dbReference type="ChEBI" id="CHEBI:15934"/>
        <dbReference type="ChEBI" id="CHEBI:57986"/>
        <dbReference type="ChEBI" id="CHEBI:58201"/>
        <dbReference type="EC" id="2.5.1.9"/>
    </reaction>
</comment>
<dbReference type="PIRSF" id="PIRSF000498">
    <property type="entry name" value="Riboflavin_syn_A"/>
    <property type="match status" value="1"/>
</dbReference>
<feature type="repeat" description="Lumazine-binding" evidence="11">
    <location>
        <begin position="98"/>
        <end position="194"/>
    </location>
</feature>
<dbReference type="GO" id="GO:0009231">
    <property type="term" value="P:riboflavin biosynthetic process"/>
    <property type="evidence" value="ECO:0007669"/>
    <property type="project" value="UniProtKB-KW"/>
</dbReference>
<dbReference type="GO" id="GO:0004746">
    <property type="term" value="F:riboflavin synthase activity"/>
    <property type="evidence" value="ECO:0007669"/>
    <property type="project" value="UniProtKB-UniRule"/>
</dbReference>
<dbReference type="AlphaFoldDB" id="A0A7X5ZI98"/>
<evidence type="ECO:0000256" key="11">
    <source>
        <dbReference type="PROSITE-ProRule" id="PRU00524"/>
    </source>
</evidence>
<evidence type="ECO:0000256" key="5">
    <source>
        <dbReference type="ARBA" id="ARBA00012827"/>
    </source>
</evidence>
<sequence length="213" mass="22822">MFTGIIQAVGRIARLEPRGGDVRLVVDTATLDMTDVALGDSIAVSGVCLTVIEFDTHSFAADVSNETLAHTSLGNYKAGDAVNLEKALRLADRLGGHLVSGHVDGTGKVVSIVPDGRSLRWTFEVPRELARYIAHKGSVCIDGTSLTVNEVNGNRFGVNLIPHTVDQTTFSARRPGDSVNIEVDVVARYVERLLSAGEAPRLDEAFLKQHGFA</sequence>
<evidence type="ECO:0000256" key="10">
    <source>
        <dbReference type="NCBIfam" id="TIGR00187"/>
    </source>
</evidence>
<evidence type="ECO:0000313" key="14">
    <source>
        <dbReference type="Proteomes" id="UP000490980"/>
    </source>
</evidence>
<dbReference type="NCBIfam" id="NF006767">
    <property type="entry name" value="PRK09289.1"/>
    <property type="match status" value="1"/>
</dbReference>
<dbReference type="InterPro" id="IPR026017">
    <property type="entry name" value="Lumazine-bd_dom"/>
</dbReference>
<dbReference type="CDD" id="cd00402">
    <property type="entry name" value="Riboflavin_synthase_like"/>
    <property type="match status" value="1"/>
</dbReference>
<protein>
    <recommendedName>
        <fullName evidence="6 10">Riboflavin synthase</fullName>
        <ecNumber evidence="5 10">2.5.1.9</ecNumber>
    </recommendedName>
</protein>
<dbReference type="RefSeq" id="WP_166947526.1">
    <property type="nucleotide sequence ID" value="NZ_JAARLZ010000004.1"/>
</dbReference>
<reference evidence="13 14" key="1">
    <citation type="submission" date="2020-03" db="EMBL/GenBank/DDBJ databases">
        <authorList>
            <person name="Lai Q."/>
        </authorList>
    </citation>
    <scope>NUCLEOTIDE SEQUENCE [LARGE SCALE GENOMIC DNA]</scope>
    <source>
        <strain evidence="13 14">CCUG 25036</strain>
    </source>
</reference>
<evidence type="ECO:0000259" key="12">
    <source>
        <dbReference type="PROSITE" id="PS51177"/>
    </source>
</evidence>
<accession>A0A7X5ZI98</accession>
<evidence type="ECO:0000313" key="13">
    <source>
        <dbReference type="EMBL" id="NII06501.1"/>
    </source>
</evidence>
<dbReference type="FunFam" id="2.40.30.20:FF:000004">
    <property type="entry name" value="Riboflavin synthase, alpha subunit"/>
    <property type="match status" value="1"/>
</dbReference>
<comment type="caution">
    <text evidence="13">The sequence shown here is derived from an EMBL/GenBank/DDBJ whole genome shotgun (WGS) entry which is preliminary data.</text>
</comment>
<dbReference type="EC" id="2.5.1.9" evidence="5 10"/>
<comment type="pathway">
    <text evidence="3">Cofactor biosynthesis; riboflavin biosynthesis; riboflavin from 2-hydroxy-3-oxobutyl phosphate and 5-amino-6-(D-ribitylamino)uracil: step 2/2.</text>
</comment>
<dbReference type="EMBL" id="JAARLZ010000004">
    <property type="protein sequence ID" value="NII06501.1"/>
    <property type="molecule type" value="Genomic_DNA"/>
</dbReference>
<evidence type="ECO:0000256" key="7">
    <source>
        <dbReference type="ARBA" id="ARBA00022619"/>
    </source>
</evidence>
<proteinExistence type="predicted"/>
<comment type="function">
    <text evidence="2">Catalyzes the dismutation of two molecules of 6,7-dimethyl-8-ribityllumazine, resulting in the formation of riboflavin and 5-amino-6-(D-ribitylamino)uracil.</text>
</comment>
<evidence type="ECO:0000256" key="6">
    <source>
        <dbReference type="ARBA" id="ARBA00013950"/>
    </source>
</evidence>
<gene>
    <name evidence="13" type="ORF">HBF25_08900</name>
</gene>
<keyword evidence="14" id="KW-1185">Reference proteome</keyword>
<evidence type="ECO:0000256" key="3">
    <source>
        <dbReference type="ARBA" id="ARBA00004887"/>
    </source>
</evidence>
<keyword evidence="7" id="KW-0686">Riboflavin biosynthesis</keyword>
<feature type="domain" description="Lumazine-binding" evidence="12">
    <location>
        <begin position="98"/>
        <end position="194"/>
    </location>
</feature>
<dbReference type="PANTHER" id="PTHR21098:SF12">
    <property type="entry name" value="RIBOFLAVIN SYNTHASE"/>
    <property type="match status" value="1"/>
</dbReference>
<dbReference type="InterPro" id="IPR023366">
    <property type="entry name" value="ATP_synth_asu-like_sf"/>
</dbReference>
<organism evidence="13 14">
    <name type="scientific">Luteibacter anthropi</name>
    <dbReference type="NCBI Taxonomy" id="564369"/>
    <lineage>
        <taxon>Bacteria</taxon>
        <taxon>Pseudomonadati</taxon>
        <taxon>Pseudomonadota</taxon>
        <taxon>Gammaproteobacteria</taxon>
        <taxon>Lysobacterales</taxon>
        <taxon>Rhodanobacteraceae</taxon>
        <taxon>Luteibacter</taxon>
    </lineage>
</organism>
<dbReference type="NCBIfam" id="NF009566">
    <property type="entry name" value="PRK13020.1"/>
    <property type="match status" value="1"/>
</dbReference>
<comment type="subunit">
    <text evidence="4">Homotrimer.</text>
</comment>
<evidence type="ECO:0000256" key="9">
    <source>
        <dbReference type="ARBA" id="ARBA00022737"/>
    </source>
</evidence>
<dbReference type="PROSITE" id="PS51177">
    <property type="entry name" value="LUMAZINE_BIND"/>
    <property type="match status" value="2"/>
</dbReference>
<dbReference type="SUPFAM" id="SSF63380">
    <property type="entry name" value="Riboflavin synthase domain-like"/>
    <property type="match status" value="2"/>
</dbReference>
<dbReference type="NCBIfam" id="TIGR00187">
    <property type="entry name" value="ribE"/>
    <property type="match status" value="1"/>
</dbReference>
<dbReference type="Gene3D" id="2.40.30.20">
    <property type="match status" value="2"/>
</dbReference>
<evidence type="ECO:0000256" key="8">
    <source>
        <dbReference type="ARBA" id="ARBA00022679"/>
    </source>
</evidence>
<name>A0A7X5ZI98_9GAMM</name>
<dbReference type="FunFam" id="2.40.30.20:FF:000003">
    <property type="entry name" value="Riboflavin synthase, alpha subunit"/>
    <property type="match status" value="1"/>
</dbReference>
<keyword evidence="9" id="KW-0677">Repeat</keyword>
<dbReference type="Pfam" id="PF00677">
    <property type="entry name" value="Lum_binding"/>
    <property type="match status" value="2"/>
</dbReference>
<feature type="repeat" description="Lumazine-binding" evidence="11">
    <location>
        <begin position="1"/>
        <end position="97"/>
    </location>
</feature>
<feature type="domain" description="Lumazine-binding" evidence="12">
    <location>
        <begin position="1"/>
        <end position="97"/>
    </location>
</feature>
<dbReference type="PANTHER" id="PTHR21098">
    <property type="entry name" value="RIBOFLAVIN SYNTHASE ALPHA CHAIN"/>
    <property type="match status" value="1"/>
</dbReference>
<evidence type="ECO:0000256" key="1">
    <source>
        <dbReference type="ARBA" id="ARBA00000968"/>
    </source>
</evidence>